<proteinExistence type="predicted"/>
<name>A0A255ZPZ7_9FLAO</name>
<dbReference type="RefSeq" id="WP_094486545.1">
    <property type="nucleotide sequence ID" value="NZ_NOXX01000201.1"/>
</dbReference>
<dbReference type="PANTHER" id="PTHR43610:SF1">
    <property type="entry name" value="N-ACETYLTRANSFERASE DOMAIN-CONTAINING PROTEIN"/>
    <property type="match status" value="1"/>
</dbReference>
<dbReference type="Pfam" id="PF13302">
    <property type="entry name" value="Acetyltransf_3"/>
    <property type="match status" value="1"/>
</dbReference>
<comment type="caution">
    <text evidence="2">The sequence shown here is derived from an EMBL/GenBank/DDBJ whole genome shotgun (WGS) entry which is preliminary data.</text>
</comment>
<evidence type="ECO:0000313" key="3">
    <source>
        <dbReference type="Proteomes" id="UP000216035"/>
    </source>
</evidence>
<dbReference type="Gene3D" id="3.40.630.30">
    <property type="match status" value="1"/>
</dbReference>
<reference evidence="2 3" key="1">
    <citation type="submission" date="2017-07" db="EMBL/GenBank/DDBJ databases">
        <title>Flavobacterium cyanobacteriorum sp. nov., isolated from cyanobacterial aggregates in a eutrophic lake.</title>
        <authorList>
            <person name="Cai H."/>
        </authorList>
    </citation>
    <scope>NUCLEOTIDE SEQUENCE [LARGE SCALE GENOMIC DNA]</scope>
    <source>
        <strain evidence="2 3">TH167</strain>
    </source>
</reference>
<evidence type="ECO:0000259" key="1">
    <source>
        <dbReference type="Pfam" id="PF13302"/>
    </source>
</evidence>
<organism evidence="2 3">
    <name type="scientific">Flavobacterium aurantiibacter</name>
    <dbReference type="NCBI Taxonomy" id="2023067"/>
    <lineage>
        <taxon>Bacteria</taxon>
        <taxon>Pseudomonadati</taxon>
        <taxon>Bacteroidota</taxon>
        <taxon>Flavobacteriia</taxon>
        <taxon>Flavobacteriales</taxon>
        <taxon>Flavobacteriaceae</taxon>
        <taxon>Flavobacterium</taxon>
    </lineage>
</organism>
<dbReference type="GO" id="GO:0016747">
    <property type="term" value="F:acyltransferase activity, transferring groups other than amino-acyl groups"/>
    <property type="evidence" value="ECO:0007669"/>
    <property type="project" value="InterPro"/>
</dbReference>
<keyword evidence="3" id="KW-1185">Reference proteome</keyword>
<gene>
    <name evidence="2" type="ORF">CHX27_09520</name>
</gene>
<dbReference type="SUPFAM" id="SSF55729">
    <property type="entry name" value="Acyl-CoA N-acyltransferases (Nat)"/>
    <property type="match status" value="1"/>
</dbReference>
<dbReference type="InterPro" id="IPR016181">
    <property type="entry name" value="Acyl_CoA_acyltransferase"/>
</dbReference>
<protein>
    <recommendedName>
        <fullName evidence="1">N-acetyltransferase domain-containing protein</fullName>
    </recommendedName>
</protein>
<sequence>MPFRSNDLKNDLVRLELLVPEHFDELYSVASDYRIWEQHPEKNRHEIEVFRKYFHSAQNAAAAYVIRDRITSKIIGSSRFYQHNQFFKSIAIGYTFLAVDYWGGVYNRAIKQLMINHAFSLDIEHIIFHVGKYNFRSQKAVLKLGAKLFGESEFESTSDNPVNLEFRLSREDWEKHNKLYE</sequence>
<dbReference type="EMBL" id="NOXX01000201">
    <property type="protein sequence ID" value="OYQ43578.1"/>
    <property type="molecule type" value="Genomic_DNA"/>
</dbReference>
<feature type="domain" description="N-acetyltransferase" evidence="1">
    <location>
        <begin position="14"/>
        <end position="147"/>
    </location>
</feature>
<dbReference type="Proteomes" id="UP000216035">
    <property type="component" value="Unassembled WGS sequence"/>
</dbReference>
<dbReference type="PANTHER" id="PTHR43610">
    <property type="entry name" value="BLL6696 PROTEIN"/>
    <property type="match status" value="1"/>
</dbReference>
<accession>A0A255ZPZ7</accession>
<dbReference type="OrthoDB" id="9795199at2"/>
<dbReference type="AlphaFoldDB" id="A0A255ZPZ7"/>
<dbReference type="InterPro" id="IPR000182">
    <property type="entry name" value="GNAT_dom"/>
</dbReference>
<evidence type="ECO:0000313" key="2">
    <source>
        <dbReference type="EMBL" id="OYQ43578.1"/>
    </source>
</evidence>